<dbReference type="GO" id="GO:0030288">
    <property type="term" value="C:outer membrane-bounded periplasmic space"/>
    <property type="evidence" value="ECO:0007669"/>
    <property type="project" value="InterPro"/>
</dbReference>
<dbReference type="Proteomes" id="UP000005740">
    <property type="component" value="Unassembled WGS sequence"/>
</dbReference>
<keyword evidence="4" id="KW-0574">Periplasm</keyword>
<dbReference type="InterPro" id="IPR016148">
    <property type="entry name" value="Pili_assmbl_chaperone_C"/>
</dbReference>
<protein>
    <submittedName>
        <fullName evidence="8">Gram-negative pili assembly chaperone domain protein</fullName>
    </submittedName>
</protein>
<comment type="similarity">
    <text evidence="2">Belongs to the periplasmic pilus chaperone family.</text>
</comment>
<dbReference type="AlphaFoldDB" id="D0C768"/>
<keyword evidence="5" id="KW-0143">Chaperone</keyword>
<proteinExistence type="inferred from homology"/>
<evidence type="ECO:0000256" key="4">
    <source>
        <dbReference type="ARBA" id="ARBA00022764"/>
    </source>
</evidence>
<dbReference type="Gene3D" id="2.60.40.10">
    <property type="entry name" value="Immunoglobulins"/>
    <property type="match status" value="2"/>
</dbReference>
<reference evidence="9" key="1">
    <citation type="journal article" date="2012" name="PLoS ONE">
        <title>The success of Acinetobacter species; genetic, metabolic and virulence attributes.</title>
        <authorList>
            <person name="Peleg A.Y."/>
            <person name="de Breij A."/>
            <person name="Adams M.D."/>
            <person name="Cerqueira G.M."/>
            <person name="Mocali S."/>
            <person name="Galardini M."/>
            <person name="Nibbering P.H."/>
            <person name="Earl A.M."/>
            <person name="Ward D.V."/>
            <person name="Paterson D.L."/>
            <person name="Seifert H."/>
            <person name="Dijkshoorn L."/>
        </authorList>
    </citation>
    <scope>NUCLEOTIDE SEQUENCE [LARGE SCALE GENOMIC DNA]</scope>
    <source>
        <strain evidence="9">ATCC 19606 / DSM 30007 / JCM 6841 / CCUG 19606 / CIP 70.34 / NBRC 109757 / NCIMB 12457 / NCTC 12156 / 81</strain>
    </source>
</reference>
<dbReference type="InterPro" id="IPR036316">
    <property type="entry name" value="Pili_assmbl_chap_C_dom_sf"/>
</dbReference>
<accession>D0C768</accession>
<dbReference type="InterPro" id="IPR008962">
    <property type="entry name" value="PapD-like_sf"/>
</dbReference>
<dbReference type="SUPFAM" id="SSF49354">
    <property type="entry name" value="PapD-like"/>
    <property type="match status" value="1"/>
</dbReference>
<keyword evidence="3" id="KW-0732">Signal</keyword>
<evidence type="ECO:0000256" key="1">
    <source>
        <dbReference type="ARBA" id="ARBA00004418"/>
    </source>
</evidence>
<dbReference type="SUPFAM" id="SSF49584">
    <property type="entry name" value="Periplasmic chaperone C-domain"/>
    <property type="match status" value="1"/>
</dbReference>
<dbReference type="InterPro" id="IPR016147">
    <property type="entry name" value="Pili_assmbl_chaperone_N"/>
</dbReference>
<organism evidence="8 9">
    <name type="scientific">Acinetobacter baumannii (strain ATCC 19606 / DSM 30007 / JCM 6841 / CCUG 19606 / CIP 70.34 / NBRC 109757 / NCIMB 12457 / NCTC 12156 / 81)</name>
    <dbReference type="NCBI Taxonomy" id="575584"/>
    <lineage>
        <taxon>Bacteria</taxon>
        <taxon>Pseudomonadati</taxon>
        <taxon>Pseudomonadota</taxon>
        <taxon>Gammaproteobacteria</taxon>
        <taxon>Moraxellales</taxon>
        <taxon>Moraxellaceae</taxon>
        <taxon>Acinetobacter</taxon>
        <taxon>Acinetobacter calcoaceticus/baumannii complex</taxon>
    </lineage>
</organism>
<feature type="domain" description="Pili assembly chaperone C-terminal" evidence="7">
    <location>
        <begin position="204"/>
        <end position="265"/>
    </location>
</feature>
<sequence>MIAGFLCPHGNPVLCSTFLNLSWLRTRKMKLNSYNFLLGLAFASSVAAPAAQAEIVIHGTRVIYPSDAREVTLQVSNNGSKPALVQAWIDEGDPKSTPDQSKVPFMIAPPISRVEATKSQTLRITALPNASQFNQKQETVLWLNVLDIPPRPTSKNADTTPDNFLQLAIRSRIKFFYRPASIKEDANLAADKLQWVKSGQNLTVKNPTPFHITMTSVYQKVGDKKVDLLPQGLMVKPFSEASIQLKNSNLQDMSFINVNDYGGRVEHQIKLQ</sequence>
<gene>
    <name evidence="8" type="ORF">HMPREF0010_00598</name>
</gene>
<evidence type="ECO:0000256" key="2">
    <source>
        <dbReference type="ARBA" id="ARBA00007399"/>
    </source>
</evidence>
<dbReference type="InterPro" id="IPR013783">
    <property type="entry name" value="Ig-like_fold"/>
</dbReference>
<evidence type="ECO:0000313" key="9">
    <source>
        <dbReference type="Proteomes" id="UP000005740"/>
    </source>
</evidence>
<dbReference type="Pfam" id="PF00345">
    <property type="entry name" value="PapD_N"/>
    <property type="match status" value="1"/>
</dbReference>
<dbReference type="GO" id="GO:0071555">
    <property type="term" value="P:cell wall organization"/>
    <property type="evidence" value="ECO:0007669"/>
    <property type="project" value="InterPro"/>
</dbReference>
<dbReference type="PANTHER" id="PTHR30251:SF2">
    <property type="entry name" value="FIMBRIAL CHAPERONE YADV-RELATED"/>
    <property type="match status" value="1"/>
</dbReference>
<evidence type="ECO:0000256" key="3">
    <source>
        <dbReference type="ARBA" id="ARBA00022729"/>
    </source>
</evidence>
<comment type="subcellular location">
    <subcellularLocation>
        <location evidence="1">Periplasm</location>
    </subcellularLocation>
</comment>
<evidence type="ECO:0000259" key="7">
    <source>
        <dbReference type="Pfam" id="PF02753"/>
    </source>
</evidence>
<evidence type="ECO:0000313" key="8">
    <source>
        <dbReference type="EMBL" id="EEX04833.1"/>
    </source>
</evidence>
<evidence type="ECO:0000256" key="5">
    <source>
        <dbReference type="ARBA" id="ARBA00023186"/>
    </source>
</evidence>
<dbReference type="Pfam" id="PF02753">
    <property type="entry name" value="PapD_C"/>
    <property type="match status" value="1"/>
</dbReference>
<dbReference type="PANTHER" id="PTHR30251">
    <property type="entry name" value="PILUS ASSEMBLY CHAPERONE"/>
    <property type="match status" value="1"/>
</dbReference>
<dbReference type="PRINTS" id="PR00969">
    <property type="entry name" value="CHAPERONPILI"/>
</dbReference>
<dbReference type="InterPro" id="IPR001829">
    <property type="entry name" value="Pili_assmbl_chaperone_bac"/>
</dbReference>
<dbReference type="EMBL" id="GG704572">
    <property type="protein sequence ID" value="EEX04833.1"/>
    <property type="molecule type" value="Genomic_DNA"/>
</dbReference>
<name>D0C768_ACIB2</name>
<feature type="domain" description="Pili assembly chaperone N-terminal" evidence="6">
    <location>
        <begin position="55"/>
        <end position="182"/>
    </location>
</feature>
<dbReference type="BioCyc" id="ABAU575584-HMP:GM69-603-MONOMER"/>
<evidence type="ECO:0000259" key="6">
    <source>
        <dbReference type="Pfam" id="PF00345"/>
    </source>
</evidence>
<dbReference type="InterPro" id="IPR050643">
    <property type="entry name" value="Periplasmic_pilus_chap"/>
</dbReference>